<protein>
    <submittedName>
        <fullName evidence="6">Energy-coupling factor transporter transmembrane protein EcfT</fullName>
    </submittedName>
</protein>
<dbReference type="PANTHER" id="PTHR33514:SF13">
    <property type="entry name" value="PROTEIN ABCI12, CHLOROPLASTIC"/>
    <property type="match status" value="1"/>
</dbReference>
<feature type="transmembrane region" description="Helical" evidence="5">
    <location>
        <begin position="26"/>
        <end position="54"/>
    </location>
</feature>
<dbReference type="Proteomes" id="UP000886355">
    <property type="component" value="Unassembled WGS sequence"/>
</dbReference>
<comment type="caution">
    <text evidence="6">The sequence shown here is derived from an EMBL/GenBank/DDBJ whole genome shotgun (WGS) entry which is preliminary data.</text>
</comment>
<evidence type="ECO:0000256" key="1">
    <source>
        <dbReference type="ARBA" id="ARBA00004141"/>
    </source>
</evidence>
<feature type="transmembrane region" description="Helical" evidence="5">
    <location>
        <begin position="230"/>
        <end position="250"/>
    </location>
</feature>
<feature type="transmembrane region" description="Helical" evidence="5">
    <location>
        <begin position="66"/>
        <end position="85"/>
    </location>
</feature>
<proteinExistence type="predicted"/>
<keyword evidence="4 5" id="KW-0472">Membrane</keyword>
<accession>A0A7C1AWJ1</accession>
<gene>
    <name evidence="6" type="ORF">ENG14_03715</name>
</gene>
<dbReference type="PANTHER" id="PTHR33514">
    <property type="entry name" value="PROTEIN ABCI12, CHLOROPLASTIC"/>
    <property type="match status" value="1"/>
</dbReference>
<comment type="subcellular location">
    <subcellularLocation>
        <location evidence="1">Membrane</location>
        <topology evidence="1">Multi-pass membrane protein</topology>
    </subcellularLocation>
</comment>
<sequence length="254" mass="29401">MASNLSFHYIPCEKGFLYTWDARCKWAAFIPLNMAILLTGYYGAFLMSVFFTVVTLRHSPNLRKNLVIPPTWSLFLAVIFVMNIIEIDGWEHVYINLHQIAPSALLCWKIVLMIFSAMLLTATTRPSDTVMALTYYLRFLPLSWNHRISLMITLVLRFIPILLGEYSSIQEALYLRCGRRRNPLCFFRWCIVPFVTRVLRQTETIADAIWARGYREDLPVSFYPIPSKSILQLIGALTFAIFIMIVDAFVKVVL</sequence>
<dbReference type="GO" id="GO:0005886">
    <property type="term" value="C:plasma membrane"/>
    <property type="evidence" value="ECO:0007669"/>
    <property type="project" value="TreeGrafter"/>
</dbReference>
<evidence type="ECO:0000256" key="4">
    <source>
        <dbReference type="ARBA" id="ARBA00023136"/>
    </source>
</evidence>
<dbReference type="EMBL" id="DQZW01000176">
    <property type="protein sequence ID" value="HDL89991.1"/>
    <property type="molecule type" value="Genomic_DNA"/>
</dbReference>
<evidence type="ECO:0000256" key="2">
    <source>
        <dbReference type="ARBA" id="ARBA00022692"/>
    </source>
</evidence>
<keyword evidence="3 5" id="KW-1133">Transmembrane helix</keyword>
<organism evidence="6">
    <name type="scientific">Thermodesulforhabdus norvegica</name>
    <dbReference type="NCBI Taxonomy" id="39841"/>
    <lineage>
        <taxon>Bacteria</taxon>
        <taxon>Pseudomonadati</taxon>
        <taxon>Thermodesulfobacteriota</taxon>
        <taxon>Syntrophobacteria</taxon>
        <taxon>Syntrophobacterales</taxon>
        <taxon>Thermodesulforhabdaceae</taxon>
        <taxon>Thermodesulforhabdus</taxon>
    </lineage>
</organism>
<dbReference type="CDD" id="cd16914">
    <property type="entry name" value="EcfT"/>
    <property type="match status" value="1"/>
</dbReference>
<dbReference type="Pfam" id="PF02361">
    <property type="entry name" value="CbiQ"/>
    <property type="match status" value="1"/>
</dbReference>
<evidence type="ECO:0000256" key="3">
    <source>
        <dbReference type="ARBA" id="ARBA00022989"/>
    </source>
</evidence>
<evidence type="ECO:0000313" key="6">
    <source>
        <dbReference type="EMBL" id="HDL89991.1"/>
    </source>
</evidence>
<evidence type="ECO:0000256" key="5">
    <source>
        <dbReference type="SAM" id="Phobius"/>
    </source>
</evidence>
<keyword evidence="2 5" id="KW-0812">Transmembrane</keyword>
<feature type="transmembrane region" description="Helical" evidence="5">
    <location>
        <begin position="144"/>
        <end position="163"/>
    </location>
</feature>
<feature type="transmembrane region" description="Helical" evidence="5">
    <location>
        <begin position="100"/>
        <end position="123"/>
    </location>
</feature>
<reference evidence="6" key="1">
    <citation type="journal article" date="2020" name="mSystems">
        <title>Genome- and Community-Level Interaction Insights into Carbon Utilization and Element Cycling Functions of Hydrothermarchaeota in Hydrothermal Sediment.</title>
        <authorList>
            <person name="Zhou Z."/>
            <person name="Liu Y."/>
            <person name="Xu W."/>
            <person name="Pan J."/>
            <person name="Luo Z.H."/>
            <person name="Li M."/>
        </authorList>
    </citation>
    <scope>NUCLEOTIDE SEQUENCE [LARGE SCALE GENOMIC DNA]</scope>
    <source>
        <strain evidence="6">HyVt-19</strain>
    </source>
</reference>
<name>A0A7C1AWJ1_9BACT</name>
<dbReference type="InterPro" id="IPR003339">
    <property type="entry name" value="ABC/ECF_trnsptr_transmembrane"/>
</dbReference>
<dbReference type="AlphaFoldDB" id="A0A7C1AWJ1"/>